<organism evidence="1 2">
    <name type="scientific">Coemansia brasiliensis</name>
    <dbReference type="NCBI Taxonomy" id="2650707"/>
    <lineage>
        <taxon>Eukaryota</taxon>
        <taxon>Fungi</taxon>
        <taxon>Fungi incertae sedis</taxon>
        <taxon>Zoopagomycota</taxon>
        <taxon>Kickxellomycotina</taxon>
        <taxon>Kickxellomycetes</taxon>
        <taxon>Kickxellales</taxon>
        <taxon>Kickxellaceae</taxon>
        <taxon>Coemansia</taxon>
    </lineage>
</organism>
<reference evidence="1" key="1">
    <citation type="submission" date="2022-07" db="EMBL/GenBank/DDBJ databases">
        <title>Phylogenomic reconstructions and comparative analyses of Kickxellomycotina fungi.</title>
        <authorList>
            <person name="Reynolds N.K."/>
            <person name="Stajich J.E."/>
            <person name="Barry K."/>
            <person name="Grigoriev I.V."/>
            <person name="Crous P."/>
            <person name="Smith M.E."/>
        </authorList>
    </citation>
    <scope>NUCLEOTIDE SEQUENCE</scope>
    <source>
        <strain evidence="1">NRRL 1566</strain>
    </source>
</reference>
<keyword evidence="2" id="KW-1185">Reference proteome</keyword>
<accession>A0A9W8LZG4</accession>
<dbReference type="Proteomes" id="UP001139887">
    <property type="component" value="Unassembled WGS sequence"/>
</dbReference>
<evidence type="ECO:0008006" key="3">
    <source>
        <dbReference type="Google" id="ProtNLM"/>
    </source>
</evidence>
<comment type="caution">
    <text evidence="1">The sequence shown here is derived from an EMBL/GenBank/DDBJ whole genome shotgun (WGS) entry which is preliminary data.</text>
</comment>
<proteinExistence type="predicted"/>
<protein>
    <recommendedName>
        <fullName evidence="3">Arrestin-like N-terminal domain-containing protein</fullName>
    </recommendedName>
</protein>
<dbReference type="AlphaFoldDB" id="A0A9W8LZG4"/>
<dbReference type="OrthoDB" id="2333384at2759"/>
<dbReference type="EMBL" id="JANBUW010000063">
    <property type="protein sequence ID" value="KAJ2849712.1"/>
    <property type="molecule type" value="Genomic_DNA"/>
</dbReference>
<gene>
    <name evidence="1" type="ORF">IWW36_002439</name>
</gene>
<evidence type="ECO:0000313" key="1">
    <source>
        <dbReference type="EMBL" id="KAJ2849712.1"/>
    </source>
</evidence>
<sequence>MLFSKGRLQVIPDTPDVVVRGSSREARCAIVGGRILLATKVRRIVASLVVRFRAKHEELFNPAMSVAWQPEITSVVVKDGYVCAGAVEMPFDELTGQQEWRFSMGIPGNIGETVFTPSAFIAYELVAEMRVASMMPWAPFTRQVTTVPMAVKRVPAEDSLWAALAAERLDVSATWRDRLELSAIASSRVINDAESFDIAGVLRPRVKGLRLIRAAFELRETILGPFDCHSDGTGNTTVPCSRELSLVIPDACTADGMHMQTAFAPTVMPARSGVVIDQEIRISGALDVPQAYNDIQYDIAAGPIRVSHEIVFVVQIVEETGEVHSVRLSTGVYVLPLSAAPVSDLPRYEHSAKDVLLAAGQLWTCSRLSSDDGCPPPAYSPPSCTIVTVSSCNA</sequence>
<evidence type="ECO:0000313" key="2">
    <source>
        <dbReference type="Proteomes" id="UP001139887"/>
    </source>
</evidence>
<name>A0A9W8LZG4_9FUNG</name>